<keyword evidence="3 6" id="KW-0812">Transmembrane</keyword>
<dbReference type="InterPro" id="IPR045584">
    <property type="entry name" value="Pilin-like"/>
</dbReference>
<feature type="transmembrane region" description="Helical" evidence="6">
    <location>
        <begin position="21"/>
        <end position="42"/>
    </location>
</feature>
<dbReference type="GO" id="GO:0015628">
    <property type="term" value="P:protein secretion by the type II secretion system"/>
    <property type="evidence" value="ECO:0007669"/>
    <property type="project" value="InterPro"/>
</dbReference>
<gene>
    <name evidence="7" type="ORF">UV12_C0001G0011</name>
</gene>
<keyword evidence="2" id="KW-0488">Methylation</keyword>
<comment type="subcellular location">
    <subcellularLocation>
        <location evidence="1">Membrane</location>
        <topology evidence="1">Single-pass membrane protein</topology>
    </subcellularLocation>
</comment>
<dbReference type="GO" id="GO:0016020">
    <property type="term" value="C:membrane"/>
    <property type="evidence" value="ECO:0007669"/>
    <property type="project" value="UniProtKB-SubCell"/>
</dbReference>
<dbReference type="Proteomes" id="UP000034704">
    <property type="component" value="Unassembled WGS sequence"/>
</dbReference>
<organism evidence="7 8">
    <name type="scientific">Candidatus Nomurabacteria bacterium GW2011_GWC2_42_20</name>
    <dbReference type="NCBI Taxonomy" id="1618756"/>
    <lineage>
        <taxon>Bacteria</taxon>
        <taxon>Candidatus Nomuraibacteriota</taxon>
    </lineage>
</organism>
<dbReference type="PROSITE" id="PS00409">
    <property type="entry name" value="PROKAR_NTER_METHYL"/>
    <property type="match status" value="1"/>
</dbReference>
<dbReference type="NCBIfam" id="TIGR02532">
    <property type="entry name" value="IV_pilin_GFxxxE"/>
    <property type="match status" value="1"/>
</dbReference>
<dbReference type="Gene3D" id="3.30.700.10">
    <property type="entry name" value="Glycoprotein, Type 4 Pilin"/>
    <property type="match status" value="1"/>
</dbReference>
<evidence type="ECO:0000313" key="8">
    <source>
        <dbReference type="Proteomes" id="UP000034704"/>
    </source>
</evidence>
<evidence type="ECO:0000256" key="1">
    <source>
        <dbReference type="ARBA" id="ARBA00004167"/>
    </source>
</evidence>
<evidence type="ECO:0000256" key="4">
    <source>
        <dbReference type="ARBA" id="ARBA00022989"/>
    </source>
</evidence>
<reference evidence="7 8" key="1">
    <citation type="journal article" date="2015" name="Nature">
        <title>rRNA introns, odd ribosomes, and small enigmatic genomes across a large radiation of phyla.</title>
        <authorList>
            <person name="Brown C.T."/>
            <person name="Hug L.A."/>
            <person name="Thomas B.C."/>
            <person name="Sharon I."/>
            <person name="Castelle C.J."/>
            <person name="Singh A."/>
            <person name="Wilkins M.J."/>
            <person name="Williams K.H."/>
            <person name="Banfield J.F."/>
        </authorList>
    </citation>
    <scope>NUCLEOTIDE SEQUENCE [LARGE SCALE GENOMIC DNA]</scope>
</reference>
<dbReference type="InterPro" id="IPR012902">
    <property type="entry name" value="N_methyl_site"/>
</dbReference>
<dbReference type="Pfam" id="PF07963">
    <property type="entry name" value="N_methyl"/>
    <property type="match status" value="1"/>
</dbReference>
<dbReference type="GO" id="GO:0015627">
    <property type="term" value="C:type II protein secretion system complex"/>
    <property type="evidence" value="ECO:0007669"/>
    <property type="project" value="InterPro"/>
</dbReference>
<evidence type="ECO:0000256" key="6">
    <source>
        <dbReference type="SAM" id="Phobius"/>
    </source>
</evidence>
<evidence type="ECO:0000256" key="2">
    <source>
        <dbReference type="ARBA" id="ARBA00022481"/>
    </source>
</evidence>
<dbReference type="InterPro" id="IPR002416">
    <property type="entry name" value="T2SS_protein-GspH"/>
</dbReference>
<keyword evidence="5 6" id="KW-0472">Membrane</keyword>
<evidence type="ECO:0000256" key="5">
    <source>
        <dbReference type="ARBA" id="ARBA00023136"/>
    </source>
</evidence>
<evidence type="ECO:0000313" key="7">
    <source>
        <dbReference type="EMBL" id="KKS48316.1"/>
    </source>
</evidence>
<comment type="caution">
    <text evidence="7">The sequence shown here is derived from an EMBL/GenBank/DDBJ whole genome shotgun (WGS) entry which is preliminary data.</text>
</comment>
<evidence type="ECO:0000256" key="3">
    <source>
        <dbReference type="ARBA" id="ARBA00022692"/>
    </source>
</evidence>
<protein>
    <submittedName>
        <fullName evidence="7">Fimbrial protein pilin</fullName>
    </submittedName>
</protein>
<sequence length="144" mass="14712">MKSKDLILMSFLKKNSGGFTLIELLVVIAIIGILASVVLASLNTARTKGADAAIKSNLVNIRAQAELVYDTGSTYVGVCTDTKIASALATATSTGGNGGECSEASDTWTAWAGLKGTLTDAWCVDNAGASKQVTKPVGAITVCP</sequence>
<dbReference type="PANTHER" id="PTHR30093">
    <property type="entry name" value="GENERAL SECRETION PATHWAY PROTEIN G"/>
    <property type="match status" value="1"/>
</dbReference>
<dbReference type="PRINTS" id="PR00885">
    <property type="entry name" value="BCTERIALGSPH"/>
</dbReference>
<dbReference type="SUPFAM" id="SSF54523">
    <property type="entry name" value="Pili subunits"/>
    <property type="match status" value="1"/>
</dbReference>
<name>A0A0G1BQ08_9BACT</name>
<proteinExistence type="predicted"/>
<dbReference type="AlphaFoldDB" id="A0A0G1BQ08"/>
<accession>A0A0G1BQ08</accession>
<dbReference type="EMBL" id="LCDG01000001">
    <property type="protein sequence ID" value="KKS48316.1"/>
    <property type="molecule type" value="Genomic_DNA"/>
</dbReference>
<keyword evidence="4 6" id="KW-1133">Transmembrane helix</keyword>
<dbReference type="PANTHER" id="PTHR30093:SF44">
    <property type="entry name" value="TYPE II SECRETION SYSTEM CORE PROTEIN G"/>
    <property type="match status" value="1"/>
</dbReference>
<dbReference type="STRING" id="1618756.UV12_C0001G0011"/>